<dbReference type="AlphaFoldDB" id="A0A561XB45"/>
<dbReference type="RefSeq" id="WP_146872268.1">
    <property type="nucleotide sequence ID" value="NZ_VJWE01000018.1"/>
</dbReference>
<reference evidence="1 2" key="1">
    <citation type="journal article" date="2015" name="Stand. Genomic Sci.">
        <title>Genomic Encyclopedia of Bacterial and Archaeal Type Strains, Phase III: the genomes of soil and plant-associated and newly described type strains.</title>
        <authorList>
            <person name="Whitman W.B."/>
            <person name="Woyke T."/>
            <person name="Klenk H.P."/>
            <person name="Zhou Y."/>
            <person name="Lilburn T.G."/>
            <person name="Beck B.J."/>
            <person name="De Vos P."/>
            <person name="Vandamme P."/>
            <person name="Eisen J.A."/>
            <person name="Garrity G."/>
            <person name="Hugenholtz P."/>
            <person name="Kyrpides N.C."/>
        </authorList>
    </citation>
    <scope>NUCLEOTIDE SEQUENCE [LARGE SCALE GENOMIC DNA]</scope>
    <source>
        <strain evidence="1 2">DSM 64</strain>
    </source>
</reference>
<dbReference type="GeneID" id="51113438"/>
<proteinExistence type="predicted"/>
<evidence type="ECO:0000313" key="2">
    <source>
        <dbReference type="Proteomes" id="UP000321485"/>
    </source>
</evidence>
<evidence type="ECO:0000313" key="1">
    <source>
        <dbReference type="EMBL" id="TWG33329.1"/>
    </source>
</evidence>
<organism evidence="1 2">
    <name type="scientific">Acidovorax delafieldii</name>
    <name type="common">Pseudomonas delafieldii</name>
    <dbReference type="NCBI Taxonomy" id="47920"/>
    <lineage>
        <taxon>Bacteria</taxon>
        <taxon>Pseudomonadati</taxon>
        <taxon>Pseudomonadota</taxon>
        <taxon>Betaproteobacteria</taxon>
        <taxon>Burkholderiales</taxon>
        <taxon>Comamonadaceae</taxon>
        <taxon>Acidovorax</taxon>
    </lineage>
</organism>
<protein>
    <submittedName>
        <fullName evidence="1">Uncharacterized protein</fullName>
    </submittedName>
</protein>
<comment type="caution">
    <text evidence="1">The sequence shown here is derived from an EMBL/GenBank/DDBJ whole genome shotgun (WGS) entry which is preliminary data.</text>
</comment>
<accession>A0A561XB45</accession>
<name>A0A561XB45_ACIDE</name>
<gene>
    <name evidence="1" type="ORF">ATF69_4406</name>
</gene>
<sequence>MRFFVVDLPRLFQRAVAPGAERAEHAALLPSGAQGPAHGAADSLQAVAELDGTTLWPTHRIRCYLHGQPPARALRRRARPL</sequence>
<dbReference type="EMBL" id="VJWE01000018">
    <property type="protein sequence ID" value="TWG33329.1"/>
    <property type="molecule type" value="Genomic_DNA"/>
</dbReference>
<dbReference type="Proteomes" id="UP000321485">
    <property type="component" value="Unassembled WGS sequence"/>
</dbReference>